<protein>
    <submittedName>
        <fullName evidence="7">Wzx</fullName>
    </submittedName>
</protein>
<dbReference type="Pfam" id="PF01943">
    <property type="entry name" value="Polysacc_synt"/>
    <property type="match status" value="1"/>
</dbReference>
<proteinExistence type="predicted"/>
<evidence type="ECO:0000313" key="7">
    <source>
        <dbReference type="EMBL" id="AXY99884.1"/>
    </source>
</evidence>
<reference evidence="7" key="1">
    <citation type="journal article" date="2017" name="PLoS ONE">
        <title>Genetic diversity of the O antigens of Proteus species and the development of a suspension array for molecular serotyping.</title>
        <authorList>
            <person name="Yu X."/>
            <person name="Torzewska A."/>
            <person name="Zhang X."/>
            <person name="Yin Z."/>
            <person name="Drzewiecka D."/>
            <person name="Cao H."/>
            <person name="Liu B."/>
            <person name="Knirel Y.A."/>
            <person name="Rozalski A."/>
            <person name="Wang L."/>
        </authorList>
    </citation>
    <scope>NUCLEOTIDE SEQUENCE</scope>
    <source>
        <strain evidence="7">TG155</strain>
    </source>
</reference>
<sequence length="429" mass="49361">MIKNKLLSNILIYGGITGVSRMLPLILLPFYLSVISITDFGKIEVLISLYNLLIIFGSLQMETAIQRYMYHVENKVNFTYTICIIILALSAITCIIVSIFSTELSILLFESDNQSRNIIIITVNTILFNTSTILLIHFRYTDKEIIFSILTLFQVIISSIVTYILVVIEKTGIQGYIIGLGSGWLFVLVVSLPIIFRKQCLVFETNFIKKSLDFSIPQIPARFGSFFVQFGNRFVTLALLGTQSVAILGVSNKFAAIFQLIYIAFNMAWNPYLYKNENNDNLEKNINIILKYLIITIISLFILIHFLGSFIIDYFFNNEYEDVKKHIILAVIPSSMLIIKEILETGIRLSNKTKYISYSYFASAGLMFFLMIISKNLVDIFLSSIVSTTVLLILSWFYSEKTYKKIKFQRRFLILFLFIITIIPIYHYI</sequence>
<dbReference type="GO" id="GO:0005886">
    <property type="term" value="C:plasma membrane"/>
    <property type="evidence" value="ECO:0007669"/>
    <property type="project" value="UniProtKB-SubCell"/>
</dbReference>
<keyword evidence="4 6" id="KW-1133">Transmembrane helix</keyword>
<evidence type="ECO:0000256" key="4">
    <source>
        <dbReference type="ARBA" id="ARBA00022989"/>
    </source>
</evidence>
<keyword evidence="5 6" id="KW-0472">Membrane</keyword>
<feature type="transmembrane region" description="Helical" evidence="6">
    <location>
        <begin position="145"/>
        <end position="167"/>
    </location>
</feature>
<name>A0A385JNK5_PROVU</name>
<feature type="transmembrane region" description="Helical" evidence="6">
    <location>
        <begin position="380"/>
        <end position="399"/>
    </location>
</feature>
<dbReference type="PANTHER" id="PTHR30250">
    <property type="entry name" value="PST FAMILY PREDICTED COLANIC ACID TRANSPORTER"/>
    <property type="match status" value="1"/>
</dbReference>
<feature type="transmembrane region" description="Helical" evidence="6">
    <location>
        <begin position="411"/>
        <end position="428"/>
    </location>
</feature>
<organism evidence="7">
    <name type="scientific">Proteus vulgaris</name>
    <dbReference type="NCBI Taxonomy" id="585"/>
    <lineage>
        <taxon>Bacteria</taxon>
        <taxon>Pseudomonadati</taxon>
        <taxon>Pseudomonadota</taxon>
        <taxon>Gammaproteobacteria</taxon>
        <taxon>Enterobacterales</taxon>
        <taxon>Morganellaceae</taxon>
        <taxon>Proteus</taxon>
    </lineage>
</organism>
<feature type="transmembrane region" description="Helical" evidence="6">
    <location>
        <begin position="355"/>
        <end position="374"/>
    </location>
</feature>
<feature type="transmembrane region" description="Helical" evidence="6">
    <location>
        <begin position="77"/>
        <end position="98"/>
    </location>
</feature>
<dbReference type="InterPro" id="IPR050833">
    <property type="entry name" value="Poly_Biosynth_Transport"/>
</dbReference>
<evidence type="ECO:0000256" key="3">
    <source>
        <dbReference type="ARBA" id="ARBA00022692"/>
    </source>
</evidence>
<feature type="transmembrane region" description="Helical" evidence="6">
    <location>
        <begin position="12"/>
        <end position="33"/>
    </location>
</feature>
<comment type="subcellular location">
    <subcellularLocation>
        <location evidence="1">Cell membrane</location>
        <topology evidence="1">Multi-pass membrane protein</topology>
    </subcellularLocation>
</comment>
<evidence type="ECO:0000256" key="2">
    <source>
        <dbReference type="ARBA" id="ARBA00022475"/>
    </source>
</evidence>
<keyword evidence="2" id="KW-1003">Cell membrane</keyword>
<accession>A0A385JNK5</accession>
<dbReference type="InterPro" id="IPR002797">
    <property type="entry name" value="Polysacc_synth"/>
</dbReference>
<feature type="transmembrane region" description="Helical" evidence="6">
    <location>
        <begin position="254"/>
        <end position="272"/>
    </location>
</feature>
<feature type="transmembrane region" description="Helical" evidence="6">
    <location>
        <begin position="292"/>
        <end position="315"/>
    </location>
</feature>
<dbReference type="EMBL" id="KY710723">
    <property type="protein sequence ID" value="AXY99884.1"/>
    <property type="molecule type" value="Genomic_DNA"/>
</dbReference>
<feature type="transmembrane region" description="Helical" evidence="6">
    <location>
        <begin position="118"/>
        <end position="138"/>
    </location>
</feature>
<dbReference type="AlphaFoldDB" id="A0A385JNK5"/>
<feature type="transmembrane region" description="Helical" evidence="6">
    <location>
        <begin position="45"/>
        <end position="65"/>
    </location>
</feature>
<evidence type="ECO:0000256" key="6">
    <source>
        <dbReference type="SAM" id="Phobius"/>
    </source>
</evidence>
<feature type="transmembrane region" description="Helical" evidence="6">
    <location>
        <begin position="173"/>
        <end position="196"/>
    </location>
</feature>
<keyword evidence="3 6" id="KW-0812">Transmembrane</keyword>
<evidence type="ECO:0000256" key="1">
    <source>
        <dbReference type="ARBA" id="ARBA00004651"/>
    </source>
</evidence>
<dbReference type="PANTHER" id="PTHR30250:SF11">
    <property type="entry name" value="O-ANTIGEN TRANSPORTER-RELATED"/>
    <property type="match status" value="1"/>
</dbReference>
<evidence type="ECO:0000256" key="5">
    <source>
        <dbReference type="ARBA" id="ARBA00023136"/>
    </source>
</evidence>
<feature type="transmembrane region" description="Helical" evidence="6">
    <location>
        <begin position="327"/>
        <end position="343"/>
    </location>
</feature>